<keyword evidence="2" id="KW-0520">NAD</keyword>
<dbReference type="PANTHER" id="PTHR43333:SF1">
    <property type="entry name" value="D-ISOMER SPECIFIC 2-HYDROXYACID DEHYDROGENASE NAD-BINDING DOMAIN-CONTAINING PROTEIN"/>
    <property type="match status" value="1"/>
</dbReference>
<keyword evidence="1" id="KW-0560">Oxidoreductase</keyword>
<dbReference type="GO" id="GO:0051287">
    <property type="term" value="F:NAD binding"/>
    <property type="evidence" value="ECO:0007669"/>
    <property type="project" value="InterPro"/>
</dbReference>
<dbReference type="PANTHER" id="PTHR43333">
    <property type="entry name" value="2-HACID_DH_C DOMAIN-CONTAINING PROTEIN"/>
    <property type="match status" value="1"/>
</dbReference>
<dbReference type="EMBL" id="FNVQ01000008">
    <property type="protein sequence ID" value="SEG86953.1"/>
    <property type="molecule type" value="Genomic_DNA"/>
</dbReference>
<dbReference type="AlphaFoldDB" id="A0A1H6DQG8"/>
<dbReference type="OrthoDB" id="9787219at2"/>
<feature type="domain" description="D-isomer specific 2-hydroxyacid dehydrogenase NAD-binding" evidence="3">
    <location>
        <begin position="102"/>
        <end position="274"/>
    </location>
</feature>
<evidence type="ECO:0000313" key="5">
    <source>
        <dbReference type="Proteomes" id="UP000236745"/>
    </source>
</evidence>
<dbReference type="Proteomes" id="UP000236745">
    <property type="component" value="Unassembled WGS sequence"/>
</dbReference>
<dbReference type="GO" id="GO:0016491">
    <property type="term" value="F:oxidoreductase activity"/>
    <property type="evidence" value="ECO:0007669"/>
    <property type="project" value="UniProtKB-KW"/>
</dbReference>
<evidence type="ECO:0000259" key="3">
    <source>
        <dbReference type="Pfam" id="PF02826"/>
    </source>
</evidence>
<dbReference type="RefSeq" id="WP_104005705.1">
    <property type="nucleotide sequence ID" value="NZ_FNVQ01000008.1"/>
</dbReference>
<dbReference type="CDD" id="cd12164">
    <property type="entry name" value="GDH_like_2"/>
    <property type="match status" value="1"/>
</dbReference>
<dbReference type="SUPFAM" id="SSF51735">
    <property type="entry name" value="NAD(P)-binding Rossmann-fold domains"/>
    <property type="match status" value="1"/>
</dbReference>
<dbReference type="Pfam" id="PF02826">
    <property type="entry name" value="2-Hacid_dh_C"/>
    <property type="match status" value="1"/>
</dbReference>
<keyword evidence="5" id="KW-1185">Reference proteome</keyword>
<dbReference type="SUPFAM" id="SSF52283">
    <property type="entry name" value="Formate/glycerate dehydrogenase catalytic domain-like"/>
    <property type="match status" value="1"/>
</dbReference>
<sequence>MSFIYHADRQRGLRWKQYFADHAPHIPFHIWPETGDPEAVRFIGTWSPEAIEDLSRFPNLEAIFSIGAGIDQFDLTRIPPQIPLIRMQEPGIVYTMREYVLMAALGIHRNLVDYIDQQRREVYEIFDVKPVAETTIGVLGMGQLGTAVASTLSSIGFDCRGWSRSGKPQQGVQVFKGEQELSVFLAGCDILVCLLPLTAETRGILNSQLFSKLPKGAGLINVGRGDHLVEADLLNALESGQLSSAVLDVQSPEPLPKGHPFWQHPQILMTPHIASQTQPESAAAVLLENIDNLTQGKPVTGLVDRSRGY</sequence>
<protein>
    <submittedName>
        <fullName evidence="4">Glyoxylate/hydroxypyruvate reductase A</fullName>
    </submittedName>
</protein>
<dbReference type="InterPro" id="IPR036291">
    <property type="entry name" value="NAD(P)-bd_dom_sf"/>
</dbReference>
<dbReference type="Gene3D" id="3.40.50.720">
    <property type="entry name" value="NAD(P)-binding Rossmann-like Domain"/>
    <property type="match status" value="2"/>
</dbReference>
<gene>
    <name evidence="4" type="ORF">SAMN05444390_10816</name>
</gene>
<dbReference type="InterPro" id="IPR006140">
    <property type="entry name" value="D-isomer_DH_NAD-bd"/>
</dbReference>
<reference evidence="4 5" key="1">
    <citation type="submission" date="2016-10" db="EMBL/GenBank/DDBJ databases">
        <authorList>
            <person name="de Groot N.N."/>
        </authorList>
    </citation>
    <scope>NUCLEOTIDE SEQUENCE [LARGE SCALE GENOMIC DNA]</scope>
    <source>
        <strain evidence="4 5">DSM 22012</strain>
    </source>
</reference>
<evidence type="ECO:0000313" key="4">
    <source>
        <dbReference type="EMBL" id="SEG86953.1"/>
    </source>
</evidence>
<organism evidence="4 5">
    <name type="scientific">Marinobacterium lutimaris</name>
    <dbReference type="NCBI Taxonomy" id="568106"/>
    <lineage>
        <taxon>Bacteria</taxon>
        <taxon>Pseudomonadati</taxon>
        <taxon>Pseudomonadota</taxon>
        <taxon>Gammaproteobacteria</taxon>
        <taxon>Oceanospirillales</taxon>
        <taxon>Oceanospirillaceae</taxon>
        <taxon>Marinobacterium</taxon>
    </lineage>
</organism>
<keyword evidence="4" id="KW-0670">Pyruvate</keyword>
<proteinExistence type="predicted"/>
<name>A0A1H6DQG8_9GAMM</name>
<evidence type="ECO:0000256" key="1">
    <source>
        <dbReference type="ARBA" id="ARBA00023002"/>
    </source>
</evidence>
<accession>A0A1H6DQG8</accession>
<evidence type="ECO:0000256" key="2">
    <source>
        <dbReference type="ARBA" id="ARBA00023027"/>
    </source>
</evidence>